<name>A0ABQ9JHV5_9CUCU</name>
<organism evidence="14 15">
    <name type="scientific">Molorchus minor</name>
    <dbReference type="NCBI Taxonomy" id="1323400"/>
    <lineage>
        <taxon>Eukaryota</taxon>
        <taxon>Metazoa</taxon>
        <taxon>Ecdysozoa</taxon>
        <taxon>Arthropoda</taxon>
        <taxon>Hexapoda</taxon>
        <taxon>Insecta</taxon>
        <taxon>Pterygota</taxon>
        <taxon>Neoptera</taxon>
        <taxon>Endopterygota</taxon>
        <taxon>Coleoptera</taxon>
        <taxon>Polyphaga</taxon>
        <taxon>Cucujiformia</taxon>
        <taxon>Chrysomeloidea</taxon>
        <taxon>Cerambycidae</taxon>
        <taxon>Lamiinae</taxon>
        <taxon>Monochamini</taxon>
        <taxon>Molorchus</taxon>
    </lineage>
</organism>
<evidence type="ECO:0000256" key="7">
    <source>
        <dbReference type="ARBA" id="ARBA00022989"/>
    </source>
</evidence>
<dbReference type="EMBL" id="JAPWTJ010000515">
    <property type="protein sequence ID" value="KAJ8977725.1"/>
    <property type="molecule type" value="Genomic_DNA"/>
</dbReference>
<evidence type="ECO:0000256" key="1">
    <source>
        <dbReference type="ARBA" id="ARBA00004448"/>
    </source>
</evidence>
<dbReference type="PROSITE" id="PS51257">
    <property type="entry name" value="PROKAR_LIPOPROTEIN"/>
    <property type="match status" value="1"/>
</dbReference>
<accession>A0ABQ9JHV5</accession>
<dbReference type="PROSITE" id="PS50920">
    <property type="entry name" value="SOLCAR"/>
    <property type="match status" value="3"/>
</dbReference>
<feature type="transmembrane region" description="Helical" evidence="13">
    <location>
        <begin position="208"/>
        <end position="228"/>
    </location>
</feature>
<sequence>MIKQSTDKKINYDDPEYRITPFQQAAASCTGAVVTSVLVTPLDVVKIRLQAQQKSVKQSKCFLYCNGLMDHICSCNPEGPYKWYQKPGHFNGTWDAFVKIGRYEGITSLWSGLSPTLVLALPATIVYFVTYEQLRLKLKDVYNQRKGSDVYKQPYWIPLLSGATARVFSVTVVSPLELIRTKMQSQKLTYLEISEALKLLIKQDGVRGLWMGVFPTLLRDVPFSAIYWMHYETIKSMFGHPDSHPSFWLSFMAGGISGGVAAAVTVPFDVVKTHQQIKFGETALSDGKPKVHKTTMQILRQIYVEQGIRGWFAGTVPRLIKVAPACAIMISSFEYGKVFFNRLANQRFESQKLSSSHRSPSIVSQHSDKNITTSSSSQDVL</sequence>
<evidence type="ECO:0000256" key="9">
    <source>
        <dbReference type="ARBA" id="ARBA00023136"/>
    </source>
</evidence>
<comment type="subcellular location">
    <subcellularLocation>
        <location evidence="1">Mitochondrion inner membrane</location>
        <topology evidence="1">Multi-pass membrane protein</topology>
    </subcellularLocation>
</comment>
<proteinExistence type="inferred from homology"/>
<feature type="transmembrane region" description="Helical" evidence="13">
    <location>
        <begin position="109"/>
        <end position="129"/>
    </location>
</feature>
<evidence type="ECO:0000256" key="8">
    <source>
        <dbReference type="ARBA" id="ARBA00023128"/>
    </source>
</evidence>
<keyword evidence="7 13" id="KW-1133">Transmembrane helix</keyword>
<protein>
    <recommendedName>
        <fullName evidence="16">Solute carrier family 25 member 40</fullName>
    </recommendedName>
</protein>
<dbReference type="SUPFAM" id="SSF103506">
    <property type="entry name" value="Mitochondrial carrier"/>
    <property type="match status" value="1"/>
</dbReference>
<keyword evidence="6" id="KW-0999">Mitochondrion inner membrane</keyword>
<evidence type="ECO:0000256" key="10">
    <source>
        <dbReference type="PROSITE-ProRule" id="PRU00282"/>
    </source>
</evidence>
<keyword evidence="4 10" id="KW-0812">Transmembrane</keyword>
<dbReference type="InterPro" id="IPR018108">
    <property type="entry name" value="MCP_transmembrane"/>
</dbReference>
<dbReference type="InterPro" id="IPR023395">
    <property type="entry name" value="MCP_dom_sf"/>
</dbReference>
<feature type="region of interest" description="Disordered" evidence="12">
    <location>
        <begin position="355"/>
        <end position="381"/>
    </location>
</feature>
<feature type="transmembrane region" description="Helical" evidence="13">
    <location>
        <begin position="155"/>
        <end position="179"/>
    </location>
</feature>
<dbReference type="InterPro" id="IPR045315">
    <property type="entry name" value="Mtm1-like"/>
</dbReference>
<feature type="transmembrane region" description="Helical" evidence="13">
    <location>
        <begin position="248"/>
        <end position="268"/>
    </location>
</feature>
<gene>
    <name evidence="14" type="ORF">NQ317_019399</name>
</gene>
<keyword evidence="3 11" id="KW-0813">Transport</keyword>
<dbReference type="Pfam" id="PF00153">
    <property type="entry name" value="Mito_carr"/>
    <property type="match status" value="3"/>
</dbReference>
<comment type="similarity">
    <text evidence="2 11">Belongs to the mitochondrial carrier (TC 2.A.29) family.</text>
</comment>
<keyword evidence="8" id="KW-0496">Mitochondrion</keyword>
<reference evidence="14" key="1">
    <citation type="journal article" date="2023" name="Insect Mol. Biol.">
        <title>Genome sequencing provides insights into the evolution of gene families encoding plant cell wall-degrading enzymes in longhorned beetles.</title>
        <authorList>
            <person name="Shin N.R."/>
            <person name="Okamura Y."/>
            <person name="Kirsch R."/>
            <person name="Pauchet Y."/>
        </authorList>
    </citation>
    <scope>NUCLEOTIDE SEQUENCE</scope>
    <source>
        <strain evidence="14">MMC_N1</strain>
    </source>
</reference>
<evidence type="ECO:0000256" key="6">
    <source>
        <dbReference type="ARBA" id="ARBA00022792"/>
    </source>
</evidence>
<evidence type="ECO:0000256" key="2">
    <source>
        <dbReference type="ARBA" id="ARBA00006375"/>
    </source>
</evidence>
<evidence type="ECO:0000313" key="15">
    <source>
        <dbReference type="Proteomes" id="UP001162164"/>
    </source>
</evidence>
<evidence type="ECO:0000256" key="4">
    <source>
        <dbReference type="ARBA" id="ARBA00022692"/>
    </source>
</evidence>
<dbReference type="Proteomes" id="UP001162164">
    <property type="component" value="Unassembled WGS sequence"/>
</dbReference>
<evidence type="ECO:0000256" key="11">
    <source>
        <dbReference type="RuleBase" id="RU000488"/>
    </source>
</evidence>
<feature type="repeat" description="Solcar" evidence="10">
    <location>
        <begin position="245"/>
        <end position="339"/>
    </location>
</feature>
<feature type="repeat" description="Solcar" evidence="10">
    <location>
        <begin position="19"/>
        <end position="137"/>
    </location>
</feature>
<evidence type="ECO:0000256" key="5">
    <source>
        <dbReference type="ARBA" id="ARBA00022737"/>
    </source>
</evidence>
<keyword evidence="5" id="KW-0677">Repeat</keyword>
<dbReference type="Gene3D" id="1.50.40.10">
    <property type="entry name" value="Mitochondrial carrier domain"/>
    <property type="match status" value="1"/>
</dbReference>
<evidence type="ECO:0000256" key="3">
    <source>
        <dbReference type="ARBA" id="ARBA00022448"/>
    </source>
</evidence>
<comment type="caution">
    <text evidence="14">The sequence shown here is derived from an EMBL/GenBank/DDBJ whole genome shotgun (WGS) entry which is preliminary data.</text>
</comment>
<dbReference type="PANTHER" id="PTHR45760">
    <property type="entry name" value="FI19922P1-RELATED"/>
    <property type="match status" value="1"/>
</dbReference>
<evidence type="ECO:0008006" key="16">
    <source>
        <dbReference type="Google" id="ProtNLM"/>
    </source>
</evidence>
<feature type="repeat" description="Solcar" evidence="10">
    <location>
        <begin position="153"/>
        <end position="237"/>
    </location>
</feature>
<evidence type="ECO:0000256" key="13">
    <source>
        <dbReference type="SAM" id="Phobius"/>
    </source>
</evidence>
<keyword evidence="15" id="KW-1185">Reference proteome</keyword>
<evidence type="ECO:0000313" key="14">
    <source>
        <dbReference type="EMBL" id="KAJ8977725.1"/>
    </source>
</evidence>
<dbReference type="PANTHER" id="PTHR45760:SF2">
    <property type="entry name" value="FI19922P1-RELATED"/>
    <property type="match status" value="1"/>
</dbReference>
<evidence type="ECO:0000256" key="12">
    <source>
        <dbReference type="SAM" id="MobiDB-lite"/>
    </source>
</evidence>
<keyword evidence="9 10" id="KW-0472">Membrane</keyword>